<dbReference type="GO" id="GO:0004563">
    <property type="term" value="F:beta-N-acetylhexosaminidase activity"/>
    <property type="evidence" value="ECO:0007669"/>
    <property type="project" value="InterPro"/>
</dbReference>
<reference evidence="7 8" key="1">
    <citation type="submission" date="2016-10" db="EMBL/GenBank/DDBJ databases">
        <authorList>
            <person name="de Groot N.N."/>
        </authorList>
    </citation>
    <scope>NUCLEOTIDE SEQUENCE [LARGE SCALE GENOMIC DNA]</scope>
    <source>
        <strain evidence="7 8">DSM 21001</strain>
    </source>
</reference>
<dbReference type="Pfam" id="PF02838">
    <property type="entry name" value="Glyco_hydro_20b"/>
    <property type="match status" value="1"/>
</dbReference>
<evidence type="ECO:0000259" key="5">
    <source>
        <dbReference type="Pfam" id="PF00728"/>
    </source>
</evidence>
<dbReference type="PANTHER" id="PTHR22600:SF21">
    <property type="entry name" value="BETA-HEXOSAMINIDASE A"/>
    <property type="match status" value="1"/>
</dbReference>
<dbReference type="InterPro" id="IPR015882">
    <property type="entry name" value="HEX_bac_N"/>
</dbReference>
<dbReference type="GO" id="GO:0030203">
    <property type="term" value="P:glycosaminoglycan metabolic process"/>
    <property type="evidence" value="ECO:0007669"/>
    <property type="project" value="TreeGrafter"/>
</dbReference>
<keyword evidence="8" id="KW-1185">Reference proteome</keyword>
<dbReference type="Gene3D" id="3.30.379.10">
    <property type="entry name" value="Chitobiase/beta-hexosaminidase domain 2-like"/>
    <property type="match status" value="1"/>
</dbReference>
<evidence type="ECO:0000259" key="6">
    <source>
        <dbReference type="Pfam" id="PF02838"/>
    </source>
</evidence>
<dbReference type="EMBL" id="FOZL01000001">
    <property type="protein sequence ID" value="SFS00347.1"/>
    <property type="molecule type" value="Genomic_DNA"/>
</dbReference>
<dbReference type="GO" id="GO:0006689">
    <property type="term" value="P:ganglioside catabolic process"/>
    <property type="evidence" value="ECO:0007669"/>
    <property type="project" value="TreeGrafter"/>
</dbReference>
<accession>A0A1I6LA62</accession>
<dbReference type="Pfam" id="PF00728">
    <property type="entry name" value="Glyco_hydro_20"/>
    <property type="match status" value="1"/>
</dbReference>
<dbReference type="GO" id="GO:0005975">
    <property type="term" value="P:carbohydrate metabolic process"/>
    <property type="evidence" value="ECO:0007669"/>
    <property type="project" value="InterPro"/>
</dbReference>
<evidence type="ECO:0000256" key="3">
    <source>
        <dbReference type="ARBA" id="ARBA00023295"/>
    </source>
</evidence>
<feature type="domain" description="Glycoside hydrolase family 20 catalytic" evidence="5">
    <location>
        <begin position="215"/>
        <end position="525"/>
    </location>
</feature>
<name>A0A1I6LA62_9BACT</name>
<evidence type="ECO:0000256" key="4">
    <source>
        <dbReference type="PIRSR" id="PIRSR625705-1"/>
    </source>
</evidence>
<sequence>MSPSQEMGARLTLVCIASDGYSHISMKPSRIFSEAPGIRPISTPLSFGIVVLMMKTRVLALAAVACLASGIAPAQDRFRDVMLPKPAAVTAGSGALALDSTFAFTPSGDARLDAAVARAIRRVEKATGLPHAGAGNVVVVGKTPLTLKVAAPGGAVQGFEEDESYKLTVTSAGVEIDAATDVGAMHALETMIQLIQAHGDGYVLPAVTVDDKPRFAWRGLMIDCGRHFEPVAVIERTLDGMAAVKLNVFHWHLTEDQGFRMESKVYPKLTGAGSDGLFYSQEQAREVVAYARARGIRVVPEFEMPGHSQAWLYAYPEYASGTVPTDIRREFGVSKFAIDPTRPETYTFIKAFLTEMAGIFPDEYVHIGGDEAPAPDWKTNPKIVAFMKSKGLKDNDAMQAYFNTQILAILKGLNKRMMGWDEVLTPGLPKDVVVQSWRGVASLAKGAKLGYQGVLSAPYYLDAMKPAGVIYLADPIDPAAGLSSEETARVLGGEVTMWAEQLDAHTIDSRIWPRTAAVAERFWSAASVKDVDDMYRRLGPMSVELEGLGLTHLQSGDAGLRELAGTEHISELRRFASALEPVSFGERYKEQKTNQLTALDRFVDAVRPDPSNKHSVEVGINKLIASPTDKANAADLTKYFEELAATVPEVKAQMKGHPRLAEISTRADQMTALTGIAQEAIGYLSEGKKAPAGWKAAATAKLAEAKKPSAVVRFIFLEPLNKLVAAVQE</sequence>
<proteinExistence type="inferred from homology"/>
<dbReference type="GO" id="GO:0005764">
    <property type="term" value="C:lysosome"/>
    <property type="evidence" value="ECO:0007669"/>
    <property type="project" value="TreeGrafter"/>
</dbReference>
<dbReference type="SUPFAM" id="SSF51445">
    <property type="entry name" value="(Trans)glycosidases"/>
    <property type="match status" value="1"/>
</dbReference>
<evidence type="ECO:0000313" key="7">
    <source>
        <dbReference type="EMBL" id="SFS00347.1"/>
    </source>
</evidence>
<dbReference type="STRING" id="474950.SAMN05421771_0474"/>
<dbReference type="InterPro" id="IPR025705">
    <property type="entry name" value="Beta_hexosaminidase_sua/sub"/>
</dbReference>
<dbReference type="Proteomes" id="UP000199024">
    <property type="component" value="Unassembled WGS sequence"/>
</dbReference>
<dbReference type="InterPro" id="IPR015883">
    <property type="entry name" value="Glyco_hydro_20_cat"/>
</dbReference>
<keyword evidence="3" id="KW-0326">Glycosidase</keyword>
<dbReference type="InterPro" id="IPR017853">
    <property type="entry name" value="GH"/>
</dbReference>
<evidence type="ECO:0000256" key="2">
    <source>
        <dbReference type="ARBA" id="ARBA00022801"/>
    </source>
</evidence>
<keyword evidence="2" id="KW-0378">Hydrolase</keyword>
<gene>
    <name evidence="7" type="ORF">SAMN05421771_0474</name>
</gene>
<dbReference type="InterPro" id="IPR029018">
    <property type="entry name" value="Hex-like_dom2"/>
</dbReference>
<evidence type="ECO:0000313" key="8">
    <source>
        <dbReference type="Proteomes" id="UP000199024"/>
    </source>
</evidence>
<organism evidence="7 8">
    <name type="scientific">Granulicella pectinivorans</name>
    <dbReference type="NCBI Taxonomy" id="474950"/>
    <lineage>
        <taxon>Bacteria</taxon>
        <taxon>Pseudomonadati</taxon>
        <taxon>Acidobacteriota</taxon>
        <taxon>Terriglobia</taxon>
        <taxon>Terriglobales</taxon>
        <taxon>Acidobacteriaceae</taxon>
        <taxon>Granulicella</taxon>
    </lineage>
</organism>
<dbReference type="GO" id="GO:0016020">
    <property type="term" value="C:membrane"/>
    <property type="evidence" value="ECO:0007669"/>
    <property type="project" value="TreeGrafter"/>
</dbReference>
<feature type="active site" description="Proton donor" evidence="4">
    <location>
        <position position="371"/>
    </location>
</feature>
<dbReference type="Gene3D" id="3.20.20.80">
    <property type="entry name" value="Glycosidases"/>
    <property type="match status" value="1"/>
</dbReference>
<protein>
    <submittedName>
        <fullName evidence="7">Hexosaminidase</fullName>
    </submittedName>
</protein>
<dbReference type="PRINTS" id="PR00738">
    <property type="entry name" value="GLHYDRLASE20"/>
</dbReference>
<dbReference type="SUPFAM" id="SSF55545">
    <property type="entry name" value="beta-N-acetylhexosaminidase-like domain"/>
    <property type="match status" value="1"/>
</dbReference>
<dbReference type="PANTHER" id="PTHR22600">
    <property type="entry name" value="BETA-HEXOSAMINIDASE"/>
    <property type="match status" value="1"/>
</dbReference>
<evidence type="ECO:0000256" key="1">
    <source>
        <dbReference type="ARBA" id="ARBA00006285"/>
    </source>
</evidence>
<feature type="domain" description="Beta-hexosaminidase bacterial type N-terminal" evidence="6">
    <location>
        <begin position="83"/>
        <end position="211"/>
    </location>
</feature>
<comment type="similarity">
    <text evidence="1">Belongs to the glycosyl hydrolase 20 family.</text>
</comment>
<dbReference type="AlphaFoldDB" id="A0A1I6LA62"/>